<keyword evidence="1" id="KW-1133">Transmembrane helix</keyword>
<proteinExistence type="predicted"/>
<reference evidence="2 3" key="1">
    <citation type="submission" date="2017-01" db="EMBL/GenBank/DDBJ databases">
        <title>Comparative genomic analysis of Brazilian Leptospira santarosai.</title>
        <authorList>
            <person name="Moreno L.Z."/>
            <person name="Miraglia F."/>
            <person name="Kremer F.S."/>
            <person name="Eslabao M.R."/>
            <person name="Lilenbaum W."/>
            <person name="Dellagostin O.A."/>
            <person name="Moreno A.M."/>
        </authorList>
    </citation>
    <scope>NUCLEOTIDE SEQUENCE [LARGE SCALE GENOMIC DNA]</scope>
    <source>
        <strain evidence="2 3">M52/8-19</strain>
    </source>
</reference>
<feature type="transmembrane region" description="Helical" evidence="1">
    <location>
        <begin position="16"/>
        <end position="36"/>
    </location>
</feature>
<keyword evidence="1" id="KW-0472">Membrane</keyword>
<gene>
    <name evidence="2" type="ORF">BWD14_07535</name>
</gene>
<sequence length="61" mass="6799">MLKDDLFSEFPTGADIFSLLTIIFIPVCKAFNRVGLQTQHIKMKFVYSSVFSSCSSDMGSV</sequence>
<organism evidence="2 3">
    <name type="scientific">Leptospira santarosai</name>
    <dbReference type="NCBI Taxonomy" id="28183"/>
    <lineage>
        <taxon>Bacteria</taxon>
        <taxon>Pseudomonadati</taxon>
        <taxon>Spirochaetota</taxon>
        <taxon>Spirochaetia</taxon>
        <taxon>Leptospirales</taxon>
        <taxon>Leptospiraceae</taxon>
        <taxon>Leptospira</taxon>
    </lineage>
</organism>
<keyword evidence="1" id="KW-0812">Transmembrane</keyword>
<name>A0AB73LUM5_9LEPT</name>
<protein>
    <submittedName>
        <fullName evidence="2">Uncharacterized protein</fullName>
    </submittedName>
</protein>
<dbReference type="Proteomes" id="UP000189337">
    <property type="component" value="Unassembled WGS sequence"/>
</dbReference>
<evidence type="ECO:0000313" key="3">
    <source>
        <dbReference type="Proteomes" id="UP000189337"/>
    </source>
</evidence>
<evidence type="ECO:0000256" key="1">
    <source>
        <dbReference type="SAM" id="Phobius"/>
    </source>
</evidence>
<dbReference type="AlphaFoldDB" id="A0AB73LUM5"/>
<dbReference type="EMBL" id="MTSU01000005">
    <property type="protein sequence ID" value="ONF93387.1"/>
    <property type="molecule type" value="Genomic_DNA"/>
</dbReference>
<accession>A0AB73LUM5</accession>
<comment type="caution">
    <text evidence="2">The sequence shown here is derived from an EMBL/GenBank/DDBJ whole genome shotgun (WGS) entry which is preliminary data.</text>
</comment>
<evidence type="ECO:0000313" key="2">
    <source>
        <dbReference type="EMBL" id="ONF93387.1"/>
    </source>
</evidence>